<evidence type="ECO:0000313" key="1">
    <source>
        <dbReference type="EMBL" id="GHD09848.1"/>
    </source>
</evidence>
<evidence type="ECO:0008006" key="3">
    <source>
        <dbReference type="Google" id="ProtNLM"/>
    </source>
</evidence>
<protein>
    <recommendedName>
        <fullName evidence="3">Acyltransferase family protein</fullName>
    </recommendedName>
</protein>
<proteinExistence type="predicted"/>
<dbReference type="RefSeq" id="WP_229898361.1">
    <property type="nucleotide sequence ID" value="NZ_BMVC01000015.1"/>
</dbReference>
<dbReference type="EMBL" id="BMVC01000015">
    <property type="protein sequence ID" value="GHD09848.1"/>
    <property type="molecule type" value="Genomic_DNA"/>
</dbReference>
<sequence length="109" mass="11863">MTTRTEPEPEPERVPLPERRPELDLIRLLVVLGPIFFHSALVFAADDDFYVKNDETTEAVVIIAGLGVVWAMPRSSSSPAWAPATRCGGAARAASRWSGCCGSGFRWSS</sequence>
<evidence type="ECO:0000313" key="2">
    <source>
        <dbReference type="Proteomes" id="UP000638353"/>
    </source>
</evidence>
<dbReference type="AlphaFoldDB" id="A0A918X4Q2"/>
<organism evidence="1 2">
    <name type="scientific">Streptomyces finlayi</name>
    <dbReference type="NCBI Taxonomy" id="67296"/>
    <lineage>
        <taxon>Bacteria</taxon>
        <taxon>Bacillati</taxon>
        <taxon>Actinomycetota</taxon>
        <taxon>Actinomycetes</taxon>
        <taxon>Kitasatosporales</taxon>
        <taxon>Streptomycetaceae</taxon>
        <taxon>Streptomyces</taxon>
    </lineage>
</organism>
<reference evidence="1" key="1">
    <citation type="journal article" date="2014" name="Int. J. Syst. Evol. Microbiol.">
        <title>Complete genome sequence of Corynebacterium casei LMG S-19264T (=DSM 44701T), isolated from a smear-ripened cheese.</title>
        <authorList>
            <consortium name="US DOE Joint Genome Institute (JGI-PGF)"/>
            <person name="Walter F."/>
            <person name="Albersmeier A."/>
            <person name="Kalinowski J."/>
            <person name="Ruckert C."/>
        </authorList>
    </citation>
    <scope>NUCLEOTIDE SEQUENCE</scope>
    <source>
        <strain evidence="1">JCM 4637</strain>
    </source>
</reference>
<gene>
    <name evidence="1" type="ORF">GCM10010334_64580</name>
</gene>
<dbReference type="Proteomes" id="UP000638353">
    <property type="component" value="Unassembled WGS sequence"/>
</dbReference>
<reference evidence="1" key="2">
    <citation type="submission" date="2020-09" db="EMBL/GenBank/DDBJ databases">
        <authorList>
            <person name="Sun Q."/>
            <person name="Ohkuma M."/>
        </authorList>
    </citation>
    <scope>NUCLEOTIDE SEQUENCE</scope>
    <source>
        <strain evidence="1">JCM 4637</strain>
    </source>
</reference>
<name>A0A918X4Q2_9ACTN</name>
<comment type="caution">
    <text evidence="1">The sequence shown here is derived from an EMBL/GenBank/DDBJ whole genome shotgun (WGS) entry which is preliminary data.</text>
</comment>
<accession>A0A918X4Q2</accession>